<feature type="compositionally biased region" description="Low complexity" evidence="4">
    <location>
        <begin position="557"/>
        <end position="577"/>
    </location>
</feature>
<feature type="domain" description="PX" evidence="5">
    <location>
        <begin position="85"/>
        <end position="232"/>
    </location>
</feature>
<feature type="non-terminal residue" evidence="6">
    <location>
        <position position="1"/>
    </location>
</feature>
<dbReference type="Pfam" id="PF10238">
    <property type="entry name" value="Eapp_C"/>
    <property type="match status" value="1"/>
</dbReference>
<keyword evidence="7" id="KW-1185">Reference proteome</keyword>
<sequence length="779" mass="88613">WGVVLSKRQQLNISVKYHRLCSVVNHLCACHASAAPPSEIPAPHVTRLRQCHNSVPAAMMQEGLDDGPDFLSEEDRGPRAVNVDLQTDATLQVDISDALSERDKVKFTVHTKSTLPNFKQNEFSVVRQHEEFIWLHDSFVENEEYAGYIIPPAPPRPDFDASREKLQKLGEGEGSMTKEEFTKMKQELEAEYLAIFKKTVAMHEVFLCRVAAHPVLRKDLNFHVFLEYNQDLSVRGKNKKEKLEDFFKNVVKSADGVLVAGVKDVDDFFEHEKTFLLEYHNRVKDASAKSDRMIRSHKSAADDVNRIASTLYTLGTQDSTDVCKFFLKVSELFEKTRKIEARVAADEDLKLADLLKYYLRESQAAKDLLYRRGRALVDYENANKALDKARAKNKDVLQAETSQQVCCQKFEKISESAKQELIDFKTRRVAAFRKNLVELAELELKHAKAKTTAFLGPVCLRDGRSHQQHLQEGGGPMNRKEDYDSYEIEEPSDEERAASSSEDELDILLHGTPDQKRKLIREYLTGESESSSGDEFEKEMEAELSSTMKSIECKWTTPAASEGTSGTASSTADASGTLQPRQYDSIYFDSDSEDEMPGNSEGRRRKQRCIPTNDELLYDPDEDDRDQAWVDSKRQQYRASRKQLPGSTNIKDKPQALPSSDAVLNCPACMTTLCLDCQRHEKYRTQYRAMFVMNCTVNKEEVLRYKTPADRKRMKRQKKKKASQGAEPDATATGSEGMEVDPELEEKYHPVKCTECSTEVAVFDKDEVYHFFNILASHS</sequence>
<dbReference type="InterPro" id="IPR036871">
    <property type="entry name" value="PX_dom_sf"/>
</dbReference>
<protein>
    <recommendedName>
        <fullName evidence="5">PX domain-containing protein</fullName>
    </recommendedName>
</protein>
<dbReference type="EMBL" id="JAFBMS010000102">
    <property type="protein sequence ID" value="KAG9336388.1"/>
    <property type="molecule type" value="Genomic_DNA"/>
</dbReference>
<dbReference type="GO" id="GO:0005829">
    <property type="term" value="C:cytosol"/>
    <property type="evidence" value="ECO:0007669"/>
    <property type="project" value="GOC"/>
</dbReference>
<dbReference type="GO" id="GO:0005768">
    <property type="term" value="C:endosome"/>
    <property type="evidence" value="ECO:0007669"/>
    <property type="project" value="TreeGrafter"/>
</dbReference>
<dbReference type="OrthoDB" id="9976382at2759"/>
<dbReference type="FunFam" id="1.20.1270.60:FF:000008">
    <property type="entry name" value="Sorting nexin"/>
    <property type="match status" value="1"/>
</dbReference>
<feature type="region of interest" description="Disordered" evidence="4">
    <location>
        <begin position="708"/>
        <end position="743"/>
    </location>
</feature>
<feature type="compositionally biased region" description="Acidic residues" evidence="4">
    <location>
        <begin position="484"/>
        <end position="493"/>
    </location>
</feature>
<dbReference type="SUPFAM" id="SSF64268">
    <property type="entry name" value="PX domain"/>
    <property type="match status" value="1"/>
</dbReference>
<evidence type="ECO:0000313" key="7">
    <source>
        <dbReference type="Proteomes" id="UP000824540"/>
    </source>
</evidence>
<dbReference type="InterPro" id="IPR001683">
    <property type="entry name" value="PX_dom"/>
</dbReference>
<dbReference type="Gene3D" id="1.20.1270.60">
    <property type="entry name" value="Arfaptin homology (AH) domain/BAR domain"/>
    <property type="match status" value="1"/>
</dbReference>
<dbReference type="PANTHER" id="PTHR45850:SF4">
    <property type="entry name" value="SORTING NEXIN-6"/>
    <property type="match status" value="1"/>
</dbReference>
<dbReference type="GO" id="GO:0042147">
    <property type="term" value="P:retrograde transport, endosome to Golgi"/>
    <property type="evidence" value="ECO:0007669"/>
    <property type="project" value="TreeGrafter"/>
</dbReference>
<evidence type="ECO:0000256" key="2">
    <source>
        <dbReference type="ARBA" id="ARBA00022448"/>
    </source>
</evidence>
<keyword evidence="2" id="KW-0813">Transport</keyword>
<feature type="region of interest" description="Disordered" evidence="4">
    <location>
        <begin position="465"/>
        <end position="511"/>
    </location>
</feature>
<dbReference type="AlphaFoldDB" id="A0A8T2NFD2"/>
<organism evidence="6 7">
    <name type="scientific">Albula glossodonta</name>
    <name type="common">roundjaw bonefish</name>
    <dbReference type="NCBI Taxonomy" id="121402"/>
    <lineage>
        <taxon>Eukaryota</taxon>
        <taxon>Metazoa</taxon>
        <taxon>Chordata</taxon>
        <taxon>Craniata</taxon>
        <taxon>Vertebrata</taxon>
        <taxon>Euteleostomi</taxon>
        <taxon>Actinopterygii</taxon>
        <taxon>Neopterygii</taxon>
        <taxon>Teleostei</taxon>
        <taxon>Albuliformes</taxon>
        <taxon>Albulidae</taxon>
        <taxon>Albula</taxon>
    </lineage>
</organism>
<dbReference type="Pfam" id="PF09325">
    <property type="entry name" value="Vps5"/>
    <property type="match status" value="1"/>
</dbReference>
<feature type="region of interest" description="Disordered" evidence="4">
    <location>
        <begin position="557"/>
        <end position="657"/>
    </location>
</feature>
<dbReference type="Gene3D" id="3.30.1520.10">
    <property type="entry name" value="Phox-like domain"/>
    <property type="match status" value="1"/>
</dbReference>
<evidence type="ECO:0000313" key="6">
    <source>
        <dbReference type="EMBL" id="KAG9336388.1"/>
    </source>
</evidence>
<feature type="compositionally biased region" description="Acidic residues" evidence="4">
    <location>
        <begin position="616"/>
        <end position="625"/>
    </location>
</feature>
<dbReference type="CDD" id="cd07292">
    <property type="entry name" value="PX_SNX6"/>
    <property type="match status" value="1"/>
</dbReference>
<keyword evidence="3" id="KW-0653">Protein transport</keyword>
<feature type="compositionally biased region" description="Acidic residues" evidence="4">
    <location>
        <begin position="532"/>
        <end position="542"/>
    </location>
</feature>
<dbReference type="GO" id="GO:0035091">
    <property type="term" value="F:phosphatidylinositol binding"/>
    <property type="evidence" value="ECO:0007669"/>
    <property type="project" value="InterPro"/>
</dbReference>
<evidence type="ECO:0000259" key="5">
    <source>
        <dbReference type="PROSITE" id="PS50195"/>
    </source>
</evidence>
<gene>
    <name evidence="6" type="ORF">JZ751_002735</name>
</gene>
<dbReference type="GO" id="GO:0015031">
    <property type="term" value="P:protein transport"/>
    <property type="evidence" value="ECO:0007669"/>
    <property type="project" value="UniProtKB-KW"/>
</dbReference>
<accession>A0A8T2NFD2</accession>
<dbReference type="FunFam" id="3.30.1520.10:FF:000001">
    <property type="entry name" value="Sorting nexin"/>
    <property type="match status" value="1"/>
</dbReference>
<dbReference type="InterPro" id="IPR015404">
    <property type="entry name" value="Vps5_C"/>
</dbReference>
<dbReference type="PANTHER" id="PTHR45850">
    <property type="entry name" value="SORTING NEXIN FAMILY MEMBER"/>
    <property type="match status" value="1"/>
</dbReference>
<proteinExistence type="inferred from homology"/>
<name>A0A8T2NFD2_9TELE</name>
<evidence type="ECO:0000256" key="3">
    <source>
        <dbReference type="ARBA" id="ARBA00022927"/>
    </source>
</evidence>
<dbReference type="SUPFAM" id="SSF103657">
    <property type="entry name" value="BAR/IMD domain-like"/>
    <property type="match status" value="1"/>
</dbReference>
<comment type="caution">
    <text evidence="6">The sequence shown here is derived from an EMBL/GenBank/DDBJ whole genome shotgun (WGS) entry which is preliminary data.</text>
</comment>
<dbReference type="InterPro" id="IPR042136">
    <property type="entry name" value="PX_SNX6"/>
</dbReference>
<comment type="similarity">
    <text evidence="1">Belongs to the sorting nexin family.</text>
</comment>
<evidence type="ECO:0000256" key="1">
    <source>
        <dbReference type="ARBA" id="ARBA00010883"/>
    </source>
</evidence>
<dbReference type="InterPro" id="IPR027267">
    <property type="entry name" value="AH/BAR_dom_sf"/>
</dbReference>
<dbReference type="Proteomes" id="UP000824540">
    <property type="component" value="Unassembled WGS sequence"/>
</dbReference>
<dbReference type="InterPro" id="IPR019370">
    <property type="entry name" value="E2F-assoc_phosphoprotein"/>
</dbReference>
<dbReference type="Pfam" id="PF00787">
    <property type="entry name" value="PX"/>
    <property type="match status" value="1"/>
</dbReference>
<feature type="compositionally biased region" description="Basic residues" evidence="4">
    <location>
        <begin position="712"/>
        <end position="722"/>
    </location>
</feature>
<dbReference type="PROSITE" id="PS50195">
    <property type="entry name" value="PX"/>
    <property type="match status" value="1"/>
</dbReference>
<evidence type="ECO:0000256" key="4">
    <source>
        <dbReference type="SAM" id="MobiDB-lite"/>
    </source>
</evidence>
<reference evidence="6" key="1">
    <citation type="thesis" date="2021" institute="BYU ScholarsArchive" country="Provo, UT, USA">
        <title>Applications of and Algorithms for Genome Assembly and Genomic Analyses with an Emphasis on Marine Teleosts.</title>
        <authorList>
            <person name="Pickett B.D."/>
        </authorList>
    </citation>
    <scope>NUCLEOTIDE SEQUENCE</scope>
    <source>
        <strain evidence="6">HI-2016</strain>
    </source>
</reference>
<feature type="region of interest" description="Disordered" evidence="4">
    <location>
        <begin position="525"/>
        <end position="544"/>
    </location>
</feature>